<accession>A0ABD3UHI3</accession>
<dbReference type="Proteomes" id="UP001634393">
    <property type="component" value="Unassembled WGS sequence"/>
</dbReference>
<dbReference type="PANTHER" id="PTHR31312:SF1">
    <property type="entry name" value="TRANSCRIPTION ACTIVATOR GLK1"/>
    <property type="match status" value="1"/>
</dbReference>
<dbReference type="GO" id="GO:0003677">
    <property type="term" value="F:DNA binding"/>
    <property type="evidence" value="ECO:0007669"/>
    <property type="project" value="UniProtKB-KW"/>
</dbReference>
<dbReference type="Pfam" id="PF00249">
    <property type="entry name" value="Myb_DNA-binding"/>
    <property type="match status" value="1"/>
</dbReference>
<dbReference type="GO" id="GO:0005634">
    <property type="term" value="C:nucleus"/>
    <property type="evidence" value="ECO:0007669"/>
    <property type="project" value="UniProtKB-SubCell"/>
</dbReference>
<evidence type="ECO:0000256" key="1">
    <source>
        <dbReference type="ARBA" id="ARBA00004123"/>
    </source>
</evidence>
<name>A0ABD3UHI3_9LAMI</name>
<protein>
    <recommendedName>
        <fullName evidence="7">HTH myb-type domain-containing protein</fullName>
    </recommendedName>
</protein>
<evidence type="ECO:0000256" key="4">
    <source>
        <dbReference type="ARBA" id="ARBA00023163"/>
    </source>
</evidence>
<dbReference type="InterPro" id="IPR017930">
    <property type="entry name" value="Myb_dom"/>
</dbReference>
<comment type="caution">
    <text evidence="8">The sequence shown here is derived from an EMBL/GenBank/DDBJ whole genome shotgun (WGS) entry which is preliminary data.</text>
</comment>
<evidence type="ECO:0000259" key="7">
    <source>
        <dbReference type="PROSITE" id="PS51294"/>
    </source>
</evidence>
<keyword evidence="5" id="KW-0539">Nucleus</keyword>
<comment type="subcellular location">
    <subcellularLocation>
        <location evidence="1">Nucleus</location>
    </subcellularLocation>
</comment>
<feature type="region of interest" description="Disordered" evidence="6">
    <location>
        <begin position="73"/>
        <end position="125"/>
    </location>
</feature>
<dbReference type="PROSITE" id="PS51294">
    <property type="entry name" value="HTH_MYB"/>
    <property type="match status" value="1"/>
</dbReference>
<dbReference type="InterPro" id="IPR001005">
    <property type="entry name" value="SANT/Myb"/>
</dbReference>
<evidence type="ECO:0000256" key="3">
    <source>
        <dbReference type="ARBA" id="ARBA00023125"/>
    </source>
</evidence>
<proteinExistence type="predicted"/>
<feature type="domain" description="HTH myb-type" evidence="7">
    <location>
        <begin position="123"/>
        <end position="182"/>
    </location>
</feature>
<evidence type="ECO:0000256" key="5">
    <source>
        <dbReference type="ARBA" id="ARBA00023242"/>
    </source>
</evidence>
<keyword evidence="3" id="KW-0238">DNA-binding</keyword>
<gene>
    <name evidence="8" type="ORF">ACJIZ3_010767</name>
</gene>
<evidence type="ECO:0000313" key="8">
    <source>
        <dbReference type="EMBL" id="KAL3848885.1"/>
    </source>
</evidence>
<dbReference type="PANTHER" id="PTHR31312">
    <property type="entry name" value="TRANSCRIPTION ACTIVATOR GLK1"/>
    <property type="match status" value="1"/>
</dbReference>
<dbReference type="NCBIfam" id="TIGR01557">
    <property type="entry name" value="myb_SHAQKYF"/>
    <property type="match status" value="1"/>
</dbReference>
<reference evidence="8 9" key="1">
    <citation type="submission" date="2024-12" db="EMBL/GenBank/DDBJ databases">
        <title>The unique morphological basis and parallel evolutionary history of personate flowers in Penstemon.</title>
        <authorList>
            <person name="Depatie T.H."/>
            <person name="Wessinger C.A."/>
        </authorList>
    </citation>
    <scope>NUCLEOTIDE SEQUENCE [LARGE SCALE GENOMIC DNA]</scope>
    <source>
        <strain evidence="8">WTNN_2</strain>
        <tissue evidence="8">Leaf</tissue>
    </source>
</reference>
<evidence type="ECO:0000313" key="9">
    <source>
        <dbReference type="Proteomes" id="UP001634393"/>
    </source>
</evidence>
<dbReference type="InterPro" id="IPR006447">
    <property type="entry name" value="Myb_dom_plants"/>
</dbReference>
<dbReference type="FunFam" id="1.10.10.60:FF:000007">
    <property type="entry name" value="Two-component response regulator"/>
    <property type="match status" value="1"/>
</dbReference>
<organism evidence="8 9">
    <name type="scientific">Penstemon smallii</name>
    <dbReference type="NCBI Taxonomy" id="265156"/>
    <lineage>
        <taxon>Eukaryota</taxon>
        <taxon>Viridiplantae</taxon>
        <taxon>Streptophyta</taxon>
        <taxon>Embryophyta</taxon>
        <taxon>Tracheophyta</taxon>
        <taxon>Spermatophyta</taxon>
        <taxon>Magnoliopsida</taxon>
        <taxon>eudicotyledons</taxon>
        <taxon>Gunneridae</taxon>
        <taxon>Pentapetalae</taxon>
        <taxon>asterids</taxon>
        <taxon>lamiids</taxon>
        <taxon>Lamiales</taxon>
        <taxon>Plantaginaceae</taxon>
        <taxon>Cheloneae</taxon>
        <taxon>Penstemon</taxon>
    </lineage>
</organism>
<sequence length="369" mass="41051">MLAVSPLTNTKKKENEMESYSLADLFDDMIDFDDLFLDGGDLLPDLEMDPQIISDELSESNFTLFSKFQEEEKAAGSGSGSEPGSGSSSLIQGDEIMSKRENRCKEAADKAKKSSSKSKNYPGKRKLKVDWTPELHKRFVQAVEQLGVDKAVPSRILELMGIHGLTRHNIASHLQKYRSHRRNVQAREAKATSWSQRRQIYGGVPGKINVKPWIAPTMAGFRLMTPPTTHFRPLYVWGHPSVDQSLMHPWPQHLAPPYAWPPAQLSTPPAHHSFWYSQNQHRFSTPPVPGIPSQAMYKVDPDPGFPSLTHGPRPPSNCHPSKESVDAAIGDVLSKPWLPLPLGLKPPSIESVMVELQSQGISKIPPTCT</sequence>
<dbReference type="Gene3D" id="1.10.10.60">
    <property type="entry name" value="Homeodomain-like"/>
    <property type="match status" value="1"/>
</dbReference>
<dbReference type="SUPFAM" id="SSF46689">
    <property type="entry name" value="Homeodomain-like"/>
    <property type="match status" value="1"/>
</dbReference>
<evidence type="ECO:0000256" key="2">
    <source>
        <dbReference type="ARBA" id="ARBA00023015"/>
    </source>
</evidence>
<dbReference type="InterPro" id="IPR009057">
    <property type="entry name" value="Homeodomain-like_sf"/>
</dbReference>
<dbReference type="InterPro" id="IPR044825">
    <property type="entry name" value="GLK1/2-like"/>
</dbReference>
<keyword evidence="9" id="KW-1185">Reference proteome</keyword>
<feature type="compositionally biased region" description="Basic and acidic residues" evidence="6">
    <location>
        <begin position="96"/>
        <end position="112"/>
    </location>
</feature>
<dbReference type="AlphaFoldDB" id="A0ABD3UHI3"/>
<evidence type="ECO:0000256" key="6">
    <source>
        <dbReference type="SAM" id="MobiDB-lite"/>
    </source>
</evidence>
<keyword evidence="2" id="KW-0805">Transcription regulation</keyword>
<dbReference type="EMBL" id="JBJXBP010000001">
    <property type="protein sequence ID" value="KAL3848885.1"/>
    <property type="molecule type" value="Genomic_DNA"/>
</dbReference>
<keyword evidence="4" id="KW-0804">Transcription</keyword>